<evidence type="ECO:0000313" key="2">
    <source>
        <dbReference type="Proteomes" id="UP001314170"/>
    </source>
</evidence>
<dbReference type="Proteomes" id="UP001314170">
    <property type="component" value="Unassembled WGS sequence"/>
</dbReference>
<protein>
    <submittedName>
        <fullName evidence="1">Uncharacterized protein</fullName>
    </submittedName>
</protein>
<organism evidence="1 2">
    <name type="scientific">Dovyalis caffra</name>
    <dbReference type="NCBI Taxonomy" id="77055"/>
    <lineage>
        <taxon>Eukaryota</taxon>
        <taxon>Viridiplantae</taxon>
        <taxon>Streptophyta</taxon>
        <taxon>Embryophyta</taxon>
        <taxon>Tracheophyta</taxon>
        <taxon>Spermatophyta</taxon>
        <taxon>Magnoliopsida</taxon>
        <taxon>eudicotyledons</taxon>
        <taxon>Gunneridae</taxon>
        <taxon>Pentapetalae</taxon>
        <taxon>rosids</taxon>
        <taxon>fabids</taxon>
        <taxon>Malpighiales</taxon>
        <taxon>Salicaceae</taxon>
        <taxon>Flacourtieae</taxon>
        <taxon>Dovyalis</taxon>
    </lineage>
</organism>
<dbReference type="EMBL" id="CAWUPB010000913">
    <property type="protein sequence ID" value="CAK7329306.1"/>
    <property type="molecule type" value="Genomic_DNA"/>
</dbReference>
<reference evidence="1 2" key="1">
    <citation type="submission" date="2024-01" db="EMBL/GenBank/DDBJ databases">
        <authorList>
            <person name="Waweru B."/>
        </authorList>
    </citation>
    <scope>NUCLEOTIDE SEQUENCE [LARGE SCALE GENOMIC DNA]</scope>
</reference>
<keyword evidence="2" id="KW-1185">Reference proteome</keyword>
<proteinExistence type="predicted"/>
<comment type="caution">
    <text evidence="1">The sequence shown here is derived from an EMBL/GenBank/DDBJ whole genome shotgun (WGS) entry which is preliminary data.</text>
</comment>
<sequence length="58" mass="6595">MDAKSSNLDIIANVKLPRRPNVSQHMRQIGSIVLSPIRLGSNRQNHVPFNEMVPEIFK</sequence>
<evidence type="ECO:0000313" key="1">
    <source>
        <dbReference type="EMBL" id="CAK7329306.1"/>
    </source>
</evidence>
<accession>A0AAV1R5M6</accession>
<gene>
    <name evidence="1" type="ORF">DCAF_LOCUS7061</name>
</gene>
<dbReference type="AlphaFoldDB" id="A0AAV1R5M6"/>
<name>A0AAV1R5M6_9ROSI</name>